<gene>
    <name evidence="1" type="ORF">CH063_14651</name>
</gene>
<dbReference type="Proteomes" id="UP000007174">
    <property type="component" value="Unassembled WGS sequence"/>
</dbReference>
<organism evidence="1 2">
    <name type="scientific">Colletotrichum higginsianum (strain IMI 349063)</name>
    <name type="common">Crucifer anthracnose fungus</name>
    <dbReference type="NCBI Taxonomy" id="759273"/>
    <lineage>
        <taxon>Eukaryota</taxon>
        <taxon>Fungi</taxon>
        <taxon>Dikarya</taxon>
        <taxon>Ascomycota</taxon>
        <taxon>Pezizomycotina</taxon>
        <taxon>Sordariomycetes</taxon>
        <taxon>Hypocreomycetidae</taxon>
        <taxon>Glomerellales</taxon>
        <taxon>Glomerellaceae</taxon>
        <taxon>Colletotrichum</taxon>
        <taxon>Colletotrichum destructivum species complex</taxon>
    </lineage>
</organism>
<dbReference type="HOGENOM" id="CLU_2904084_0_0_1"/>
<evidence type="ECO:0000313" key="2">
    <source>
        <dbReference type="Proteomes" id="UP000007174"/>
    </source>
</evidence>
<name>H1VZH0_COLHI</name>
<sequence length="62" mass="7035">MIGTPFAQDAGALVAHSCTRRPRPTYGERDTTARSFRVWCFVVLGRLQRRELGRWRGLGTSL</sequence>
<accession>H1VZH0</accession>
<dbReference type="EMBL" id="CACQ02007922">
    <property type="protein sequence ID" value="CCF45632.1"/>
    <property type="molecule type" value="Genomic_DNA"/>
</dbReference>
<proteinExistence type="predicted"/>
<reference evidence="2" key="1">
    <citation type="journal article" date="2012" name="Nat. Genet.">
        <title>Lifestyle transitions in plant pathogenic Colletotrichum fungi deciphered by genome and transcriptome analyses.</title>
        <authorList>
            <person name="O'Connell R.J."/>
            <person name="Thon M.R."/>
            <person name="Hacquard S."/>
            <person name="Amyotte S.G."/>
            <person name="Kleemann J."/>
            <person name="Torres M.F."/>
            <person name="Damm U."/>
            <person name="Buiate E.A."/>
            <person name="Epstein L."/>
            <person name="Alkan N."/>
            <person name="Altmueller J."/>
            <person name="Alvarado-Balderrama L."/>
            <person name="Bauser C.A."/>
            <person name="Becker C."/>
            <person name="Birren B.W."/>
            <person name="Chen Z."/>
            <person name="Choi J."/>
            <person name="Crouch J.A."/>
            <person name="Duvick J.P."/>
            <person name="Farman M.A."/>
            <person name="Gan P."/>
            <person name="Heiman D."/>
            <person name="Henrissat B."/>
            <person name="Howard R.J."/>
            <person name="Kabbage M."/>
            <person name="Koch C."/>
            <person name="Kracher B."/>
            <person name="Kubo Y."/>
            <person name="Law A.D."/>
            <person name="Lebrun M.-H."/>
            <person name="Lee Y.-H."/>
            <person name="Miyara I."/>
            <person name="Moore N."/>
            <person name="Neumann U."/>
            <person name="Nordstroem K."/>
            <person name="Panaccione D.G."/>
            <person name="Panstruga R."/>
            <person name="Place M."/>
            <person name="Proctor R.H."/>
            <person name="Prusky D."/>
            <person name="Rech G."/>
            <person name="Reinhardt R."/>
            <person name="Rollins J.A."/>
            <person name="Rounsley S."/>
            <person name="Schardl C.L."/>
            <person name="Schwartz D.C."/>
            <person name="Shenoy N."/>
            <person name="Shirasu K."/>
            <person name="Sikhakolli U.R."/>
            <person name="Stueber K."/>
            <person name="Sukno S.A."/>
            <person name="Sweigard J.A."/>
            <person name="Takano Y."/>
            <person name="Takahara H."/>
            <person name="Trail F."/>
            <person name="van der Does H.C."/>
            <person name="Voll L.M."/>
            <person name="Will I."/>
            <person name="Young S."/>
            <person name="Zeng Q."/>
            <person name="Zhang J."/>
            <person name="Zhou S."/>
            <person name="Dickman M.B."/>
            <person name="Schulze-Lefert P."/>
            <person name="Ver Loren van Themaat E."/>
            <person name="Ma L.-J."/>
            <person name="Vaillancourt L.J."/>
        </authorList>
    </citation>
    <scope>NUCLEOTIDE SEQUENCE [LARGE SCALE GENOMIC DNA]</scope>
    <source>
        <strain evidence="2">IMI 349063</strain>
    </source>
</reference>
<protein>
    <submittedName>
        <fullName evidence="1">Uncharacterized protein</fullName>
    </submittedName>
</protein>
<dbReference type="AlphaFoldDB" id="H1VZH0"/>
<evidence type="ECO:0000313" key="1">
    <source>
        <dbReference type="EMBL" id="CCF45632.1"/>
    </source>
</evidence>